<reference evidence="1 2" key="1">
    <citation type="journal article" date="2018" name="Front. Plant Sci.">
        <title>Red Clover (Trifolium pratense) and Zigzag Clover (T. medium) - A Picture of Genomic Similarities and Differences.</title>
        <authorList>
            <person name="Dluhosova J."/>
            <person name="Istvanek J."/>
            <person name="Nedelnik J."/>
            <person name="Repkova J."/>
        </authorList>
    </citation>
    <scope>NUCLEOTIDE SEQUENCE [LARGE SCALE GENOMIC DNA]</scope>
    <source>
        <strain evidence="2">cv. 10/8</strain>
        <tissue evidence="1">Leaf</tissue>
    </source>
</reference>
<sequence length="94" mass="10570">MLLLKPSQFRRVNLALIKRYLSTASSWTKRSRGISRSKCSWADAAVVKVEATVYATMWAKGVFMVVGGFGEIFVGFFRVKLGDVNFEMVKLEDA</sequence>
<protein>
    <submittedName>
        <fullName evidence="1">Uncharacterized protein</fullName>
    </submittedName>
</protein>
<dbReference type="EMBL" id="LXQA010018269">
    <property type="protein sequence ID" value="MCH90420.1"/>
    <property type="molecule type" value="Genomic_DNA"/>
</dbReference>
<comment type="caution">
    <text evidence="1">The sequence shown here is derived from an EMBL/GenBank/DDBJ whole genome shotgun (WGS) entry which is preliminary data.</text>
</comment>
<accession>A0A392MSC0</accession>
<proteinExistence type="predicted"/>
<dbReference type="AlphaFoldDB" id="A0A392MSC0"/>
<gene>
    <name evidence="1" type="ORF">A2U01_0011336</name>
</gene>
<dbReference type="Proteomes" id="UP000265520">
    <property type="component" value="Unassembled WGS sequence"/>
</dbReference>
<keyword evidence="2" id="KW-1185">Reference proteome</keyword>
<evidence type="ECO:0000313" key="1">
    <source>
        <dbReference type="EMBL" id="MCH90420.1"/>
    </source>
</evidence>
<name>A0A392MSC0_9FABA</name>
<organism evidence="1 2">
    <name type="scientific">Trifolium medium</name>
    <dbReference type="NCBI Taxonomy" id="97028"/>
    <lineage>
        <taxon>Eukaryota</taxon>
        <taxon>Viridiplantae</taxon>
        <taxon>Streptophyta</taxon>
        <taxon>Embryophyta</taxon>
        <taxon>Tracheophyta</taxon>
        <taxon>Spermatophyta</taxon>
        <taxon>Magnoliopsida</taxon>
        <taxon>eudicotyledons</taxon>
        <taxon>Gunneridae</taxon>
        <taxon>Pentapetalae</taxon>
        <taxon>rosids</taxon>
        <taxon>fabids</taxon>
        <taxon>Fabales</taxon>
        <taxon>Fabaceae</taxon>
        <taxon>Papilionoideae</taxon>
        <taxon>50 kb inversion clade</taxon>
        <taxon>NPAAA clade</taxon>
        <taxon>Hologalegina</taxon>
        <taxon>IRL clade</taxon>
        <taxon>Trifolieae</taxon>
        <taxon>Trifolium</taxon>
    </lineage>
</organism>
<evidence type="ECO:0000313" key="2">
    <source>
        <dbReference type="Proteomes" id="UP000265520"/>
    </source>
</evidence>